<evidence type="ECO:0000313" key="2">
    <source>
        <dbReference type="EMBL" id="SHJ52899.1"/>
    </source>
</evidence>
<dbReference type="EMBL" id="FQZF01000015">
    <property type="protein sequence ID" value="SHJ52899.1"/>
    <property type="molecule type" value="Genomic_DNA"/>
</dbReference>
<dbReference type="RefSeq" id="WP_175562633.1">
    <property type="nucleotide sequence ID" value="NZ_FQZF01000015.1"/>
</dbReference>
<organism evidence="2 3">
    <name type="scientific">Muricoccus roseus</name>
    <dbReference type="NCBI Taxonomy" id="198092"/>
    <lineage>
        <taxon>Bacteria</taxon>
        <taxon>Pseudomonadati</taxon>
        <taxon>Pseudomonadota</taxon>
        <taxon>Alphaproteobacteria</taxon>
        <taxon>Acetobacterales</taxon>
        <taxon>Roseomonadaceae</taxon>
        <taxon>Muricoccus</taxon>
    </lineage>
</organism>
<dbReference type="Proteomes" id="UP000184387">
    <property type="component" value="Unassembled WGS sequence"/>
</dbReference>
<dbReference type="AlphaFoldDB" id="A0A1M6K1Q7"/>
<keyword evidence="1" id="KW-1133">Transmembrane helix</keyword>
<reference evidence="2 3" key="1">
    <citation type="submission" date="2016-11" db="EMBL/GenBank/DDBJ databases">
        <authorList>
            <person name="Jaros S."/>
            <person name="Januszkiewicz K."/>
            <person name="Wedrychowicz H."/>
        </authorList>
    </citation>
    <scope>NUCLEOTIDE SEQUENCE [LARGE SCALE GENOMIC DNA]</scope>
    <source>
        <strain evidence="2 3">DSM 14916</strain>
    </source>
</reference>
<name>A0A1M6K1Q7_9PROT</name>
<keyword evidence="1" id="KW-0472">Membrane</keyword>
<keyword evidence="1" id="KW-0812">Transmembrane</keyword>
<accession>A0A1M6K1Q7</accession>
<evidence type="ECO:0000256" key="1">
    <source>
        <dbReference type="SAM" id="Phobius"/>
    </source>
</evidence>
<dbReference type="STRING" id="198092.SAMN02745194_02788"/>
<evidence type="ECO:0000313" key="3">
    <source>
        <dbReference type="Proteomes" id="UP000184387"/>
    </source>
</evidence>
<proteinExistence type="predicted"/>
<keyword evidence="3" id="KW-1185">Reference proteome</keyword>
<sequence>MLPSLTSTALYVLLLPVFAVVASIALGVLSLLVRARWTPAESRTAERAAAAPIAAPSP</sequence>
<gene>
    <name evidence="2" type="ORF">SAMN02745194_02788</name>
</gene>
<feature type="transmembrane region" description="Helical" evidence="1">
    <location>
        <begin position="12"/>
        <end position="33"/>
    </location>
</feature>
<protein>
    <submittedName>
        <fullName evidence="2">Uncharacterized protein</fullName>
    </submittedName>
</protein>